<dbReference type="EMBL" id="GANP01003082">
    <property type="protein sequence ID" value="JAB81386.1"/>
    <property type="molecule type" value="mRNA"/>
</dbReference>
<evidence type="ECO:0000259" key="2">
    <source>
        <dbReference type="PROSITE" id="PS50192"/>
    </source>
</evidence>
<feature type="domain" description="T-SNARE coiled-coil homology" evidence="2">
    <location>
        <begin position="173"/>
        <end position="223"/>
    </location>
</feature>
<dbReference type="AlphaFoldDB" id="V5IIJ4"/>
<feature type="non-terminal residue" evidence="3">
    <location>
        <position position="1"/>
    </location>
</feature>
<dbReference type="GO" id="GO:0016020">
    <property type="term" value="C:membrane"/>
    <property type="evidence" value="ECO:0007669"/>
    <property type="project" value="InterPro"/>
</dbReference>
<protein>
    <submittedName>
        <fullName evidence="3">Putative syntaxin 17</fullName>
    </submittedName>
</protein>
<evidence type="ECO:0000313" key="3">
    <source>
        <dbReference type="EMBL" id="JAB81386.1"/>
    </source>
</evidence>
<keyword evidence="1" id="KW-1133">Transmembrane helix</keyword>
<dbReference type="SUPFAM" id="SSF58038">
    <property type="entry name" value="SNARE fusion complex"/>
    <property type="match status" value="1"/>
</dbReference>
<reference evidence="3" key="1">
    <citation type="journal article" date="2015" name="Sci. Rep.">
        <title>Tissue- and time-dependent transcription in Ixodes ricinus salivary glands and midguts when blood feeding on the vertebrate host.</title>
        <authorList>
            <person name="Kotsyfakis M."/>
            <person name="Schwarz A."/>
            <person name="Erhart J."/>
            <person name="Ribeiro J.M."/>
        </authorList>
    </citation>
    <scope>NUCLEOTIDE SEQUENCE</scope>
    <source>
        <tissue evidence="3">Salivary gland and midgut</tissue>
    </source>
</reference>
<evidence type="ECO:0000256" key="1">
    <source>
        <dbReference type="SAM" id="Phobius"/>
    </source>
</evidence>
<keyword evidence="1" id="KW-0812">Transmembrane</keyword>
<accession>V5IIJ4</accession>
<dbReference type="Gene3D" id="1.20.5.110">
    <property type="match status" value="1"/>
</dbReference>
<feature type="transmembrane region" description="Helical" evidence="1">
    <location>
        <begin position="229"/>
        <end position="248"/>
    </location>
</feature>
<dbReference type="SUPFAM" id="SSF47661">
    <property type="entry name" value="t-snare proteins"/>
    <property type="match status" value="1"/>
</dbReference>
<dbReference type="InterPro" id="IPR059001">
    <property type="entry name" value="STX17_N"/>
</dbReference>
<dbReference type="PROSITE" id="PS50192">
    <property type="entry name" value="T_SNARE"/>
    <property type="match status" value="1"/>
</dbReference>
<organism evidence="3">
    <name type="scientific">Ixodes ricinus</name>
    <name type="common">Common tick</name>
    <name type="synonym">Acarus ricinus</name>
    <dbReference type="NCBI Taxonomy" id="34613"/>
    <lineage>
        <taxon>Eukaryota</taxon>
        <taxon>Metazoa</taxon>
        <taxon>Ecdysozoa</taxon>
        <taxon>Arthropoda</taxon>
        <taxon>Chelicerata</taxon>
        <taxon>Arachnida</taxon>
        <taxon>Acari</taxon>
        <taxon>Parasitiformes</taxon>
        <taxon>Ixodida</taxon>
        <taxon>Ixodoidea</taxon>
        <taxon>Ixodidae</taxon>
        <taxon>Ixodinae</taxon>
        <taxon>Ixodes</taxon>
    </lineage>
</organism>
<name>V5IIJ4_IXORI</name>
<sequence length="339" mass="37774">PKTRGKFSLRRVEVAVHRIVEVAIPYHLDILAKHRDNIEKFQKLKQWDKLHVEQINASRTVQQLKADLYELDHVRSQVQPENLKQFEKLVFPMQEEALQKVRSFTDLHLPSRFHEAEVCSILEESLPGTPPVVPLPEDLTCEAASPSFPPEEEQMFLLQEIPDNTAAYKSWNSLRKDLLDVNGLLTSFRRLVYEQREQVQSIEAHVTAADENVQQGTKHLIRASQLQRTLLPVTGALLGLALGGPVGMVVGAKMAFGCALGGSILGFTGGRALQRRGSPKDDTVVEVELKDLSTKSTLHSLKYPPPPSVPFPPSQELHSNSALQGVVNGFHFFLVGCSC</sequence>
<dbReference type="InterPro" id="IPR028676">
    <property type="entry name" value="STX17_SNARE"/>
</dbReference>
<dbReference type="CDD" id="cd15846">
    <property type="entry name" value="SNARE_syntaxin17"/>
    <property type="match status" value="1"/>
</dbReference>
<dbReference type="Pfam" id="PF26585">
    <property type="entry name" value="STX17_N"/>
    <property type="match status" value="1"/>
</dbReference>
<dbReference type="InterPro" id="IPR000727">
    <property type="entry name" value="T_SNARE_dom"/>
</dbReference>
<proteinExistence type="evidence at transcript level"/>
<dbReference type="GO" id="GO:0016192">
    <property type="term" value="P:vesicle-mediated transport"/>
    <property type="evidence" value="ECO:0007669"/>
    <property type="project" value="InterPro"/>
</dbReference>
<dbReference type="InterPro" id="IPR010989">
    <property type="entry name" value="SNARE"/>
</dbReference>
<keyword evidence="1" id="KW-0472">Membrane</keyword>